<dbReference type="Proteomes" id="UP001597061">
    <property type="component" value="Unassembled WGS sequence"/>
</dbReference>
<evidence type="ECO:0000313" key="2">
    <source>
        <dbReference type="EMBL" id="MFD0991097.1"/>
    </source>
</evidence>
<dbReference type="PANTHER" id="PTHR40469">
    <property type="entry name" value="SECRETED GLYCOSYL HYDROLASE"/>
    <property type="match status" value="1"/>
</dbReference>
<dbReference type="PANTHER" id="PTHR40469:SF2">
    <property type="entry name" value="GALACTOSE-BINDING DOMAIN-LIKE SUPERFAMILY PROTEIN"/>
    <property type="match status" value="1"/>
</dbReference>
<keyword evidence="3" id="KW-1185">Reference proteome</keyword>
<dbReference type="EMBL" id="JBHTJI010000042">
    <property type="protein sequence ID" value="MFD0991097.1"/>
    <property type="molecule type" value="Genomic_DNA"/>
</dbReference>
<evidence type="ECO:0000313" key="3">
    <source>
        <dbReference type="Proteomes" id="UP001597061"/>
    </source>
</evidence>
<dbReference type="SUPFAM" id="SSF52317">
    <property type="entry name" value="Class I glutamine amidotransferase-like"/>
    <property type="match status" value="1"/>
</dbReference>
<dbReference type="RefSeq" id="WP_379926774.1">
    <property type="nucleotide sequence ID" value="NZ_JBHTJI010000042.1"/>
</dbReference>
<protein>
    <submittedName>
        <fullName evidence="2">ThuA domain-containing protein</fullName>
    </submittedName>
</protein>
<name>A0ABW3JP68_9FLAO</name>
<dbReference type="InterPro" id="IPR029062">
    <property type="entry name" value="Class_I_gatase-like"/>
</dbReference>
<feature type="domain" description="ThuA-like" evidence="1">
    <location>
        <begin position="28"/>
        <end position="249"/>
    </location>
</feature>
<comment type="caution">
    <text evidence="2">The sequence shown here is derived from an EMBL/GenBank/DDBJ whole genome shotgun (WGS) entry which is preliminary data.</text>
</comment>
<gene>
    <name evidence="2" type="ORF">ACFQ1R_13395</name>
</gene>
<proteinExistence type="predicted"/>
<evidence type="ECO:0000259" key="1">
    <source>
        <dbReference type="Pfam" id="PF06283"/>
    </source>
</evidence>
<dbReference type="Gene3D" id="3.40.50.880">
    <property type="match status" value="1"/>
</dbReference>
<dbReference type="InterPro" id="IPR029010">
    <property type="entry name" value="ThuA-like"/>
</dbReference>
<dbReference type="Pfam" id="PF06283">
    <property type="entry name" value="ThuA"/>
    <property type="match status" value="1"/>
</dbReference>
<reference evidence="3" key="1">
    <citation type="journal article" date="2019" name="Int. J. Syst. Evol. Microbiol.">
        <title>The Global Catalogue of Microorganisms (GCM) 10K type strain sequencing project: providing services to taxonomists for standard genome sequencing and annotation.</title>
        <authorList>
            <consortium name="The Broad Institute Genomics Platform"/>
            <consortium name="The Broad Institute Genome Sequencing Center for Infectious Disease"/>
            <person name="Wu L."/>
            <person name="Ma J."/>
        </authorList>
    </citation>
    <scope>NUCLEOTIDE SEQUENCE [LARGE SCALE GENOMIC DNA]</scope>
    <source>
        <strain evidence="3">CCUG 62414</strain>
    </source>
</reference>
<sequence length="255" mass="29507">MKSNKLKVVLSVFLMLFFIFSIGAQQFKVLLFTKTVGFHHESILEGVRGIRSLAAKHDFIVDWQENSNVFNDENLSKYQCVVFLSTTGDILNENEQKSFEKFIRNGNGFVGVHSASNTETDWLFFTKMLGMTFKIHPLVQTAYIKVEDSNFPGMERFPKKMLWTDEWYEFNMPAISPNLNYLLSVDEKTYKPYIKFNNQEGNGMGEFHPTAWYQFYEGGRSFYTSLGHIDAIYSDEMFLEHLFGGIYWAATGKGL</sequence>
<organism evidence="2 3">
    <name type="scientific">Mariniflexile jejuense</name>
    <dbReference type="NCBI Taxonomy" id="1173582"/>
    <lineage>
        <taxon>Bacteria</taxon>
        <taxon>Pseudomonadati</taxon>
        <taxon>Bacteroidota</taxon>
        <taxon>Flavobacteriia</taxon>
        <taxon>Flavobacteriales</taxon>
        <taxon>Flavobacteriaceae</taxon>
        <taxon>Mariniflexile</taxon>
    </lineage>
</organism>
<accession>A0ABW3JP68</accession>